<feature type="transmembrane region" description="Helical" evidence="1">
    <location>
        <begin position="122"/>
        <end position="140"/>
    </location>
</feature>
<organism evidence="3 4">
    <name type="scientific">Spinactinospora alkalitolerans</name>
    <dbReference type="NCBI Taxonomy" id="687207"/>
    <lineage>
        <taxon>Bacteria</taxon>
        <taxon>Bacillati</taxon>
        <taxon>Actinomycetota</taxon>
        <taxon>Actinomycetes</taxon>
        <taxon>Streptosporangiales</taxon>
        <taxon>Nocardiopsidaceae</taxon>
        <taxon>Spinactinospora</taxon>
    </lineage>
</organism>
<feature type="transmembrane region" description="Helical" evidence="1">
    <location>
        <begin position="86"/>
        <end position="110"/>
    </location>
</feature>
<name>A0A852TR24_9ACTN</name>
<keyword evidence="1" id="KW-1133">Transmembrane helix</keyword>
<dbReference type="AlphaFoldDB" id="A0A852TR24"/>
<dbReference type="EMBL" id="JACCCC010000001">
    <property type="protein sequence ID" value="NYE45272.1"/>
    <property type="molecule type" value="Genomic_DNA"/>
</dbReference>
<feature type="transmembrane region" description="Helical" evidence="1">
    <location>
        <begin position="7"/>
        <end position="34"/>
    </location>
</feature>
<accession>A0A852TR24</accession>
<sequence length="306" mass="33261">MDMARRWVLWVGCTVFVFAICMTALAEFAGLGWIGVVNVPSPFWTVWLPVGVALPLVRLATPTGARADLDARLHRILDRHPVPRELLSLIYCLIGFLVGATAVGHVFSVLEDDFVGLATPAVRAFFLLVLPVLLVDRAGLTVSRPEDGMPQLAMKVTRPWRWLGAVPVVACFAVLAAVHRDLLPSLSHVFVFGLVGALLLITVPEEVFFRGMIQSRLEWALGRWPGIVLASLLFAATYTALGGYVDMLRGGAQLLGGDVTLGIATYGVTGLLYGYLWSCYRSIWLNVILRTGVVLLVVGPYLAPPV</sequence>
<dbReference type="Proteomes" id="UP000589036">
    <property type="component" value="Unassembled WGS sequence"/>
</dbReference>
<feature type="transmembrane region" description="Helical" evidence="1">
    <location>
        <begin position="160"/>
        <end position="179"/>
    </location>
</feature>
<gene>
    <name evidence="3" type="ORF">HDA32_000392</name>
</gene>
<evidence type="ECO:0000259" key="2">
    <source>
        <dbReference type="Pfam" id="PF02517"/>
    </source>
</evidence>
<feature type="transmembrane region" description="Helical" evidence="1">
    <location>
        <begin position="251"/>
        <end position="276"/>
    </location>
</feature>
<keyword evidence="1" id="KW-0472">Membrane</keyword>
<evidence type="ECO:0000256" key="1">
    <source>
        <dbReference type="SAM" id="Phobius"/>
    </source>
</evidence>
<dbReference type="InterPro" id="IPR003675">
    <property type="entry name" value="Rce1/LyrA-like_dom"/>
</dbReference>
<reference evidence="3 4" key="1">
    <citation type="submission" date="2020-07" db="EMBL/GenBank/DDBJ databases">
        <title>Sequencing the genomes of 1000 actinobacteria strains.</title>
        <authorList>
            <person name="Klenk H.-P."/>
        </authorList>
    </citation>
    <scope>NUCLEOTIDE SEQUENCE [LARGE SCALE GENOMIC DNA]</scope>
    <source>
        <strain evidence="3 4">CXB654</strain>
    </source>
</reference>
<feature type="transmembrane region" description="Helical" evidence="1">
    <location>
        <begin position="283"/>
        <end position="303"/>
    </location>
</feature>
<dbReference type="GO" id="GO:0006508">
    <property type="term" value="P:proteolysis"/>
    <property type="evidence" value="ECO:0007669"/>
    <property type="project" value="UniProtKB-KW"/>
</dbReference>
<dbReference type="GO" id="GO:0004175">
    <property type="term" value="F:endopeptidase activity"/>
    <property type="evidence" value="ECO:0007669"/>
    <property type="project" value="UniProtKB-ARBA"/>
</dbReference>
<proteinExistence type="predicted"/>
<evidence type="ECO:0000313" key="3">
    <source>
        <dbReference type="EMBL" id="NYE45272.1"/>
    </source>
</evidence>
<keyword evidence="1" id="KW-0812">Transmembrane</keyword>
<keyword evidence="4" id="KW-1185">Reference proteome</keyword>
<keyword evidence="3" id="KW-0378">Hydrolase</keyword>
<feature type="transmembrane region" description="Helical" evidence="1">
    <location>
        <begin position="224"/>
        <end position="245"/>
    </location>
</feature>
<dbReference type="RefSeq" id="WP_179641529.1">
    <property type="nucleotide sequence ID" value="NZ_JACCCC010000001.1"/>
</dbReference>
<dbReference type="GO" id="GO:0080120">
    <property type="term" value="P:CAAX-box protein maturation"/>
    <property type="evidence" value="ECO:0007669"/>
    <property type="project" value="UniProtKB-ARBA"/>
</dbReference>
<comment type="caution">
    <text evidence="3">The sequence shown here is derived from an EMBL/GenBank/DDBJ whole genome shotgun (WGS) entry which is preliminary data.</text>
</comment>
<evidence type="ECO:0000313" key="4">
    <source>
        <dbReference type="Proteomes" id="UP000589036"/>
    </source>
</evidence>
<dbReference type="Pfam" id="PF02517">
    <property type="entry name" value="Rce1-like"/>
    <property type="match status" value="1"/>
</dbReference>
<feature type="transmembrane region" description="Helical" evidence="1">
    <location>
        <begin position="46"/>
        <end position="65"/>
    </location>
</feature>
<feature type="transmembrane region" description="Helical" evidence="1">
    <location>
        <begin position="185"/>
        <end position="203"/>
    </location>
</feature>
<protein>
    <submittedName>
        <fullName evidence="3">Membrane protease YdiL (CAAX protease family)</fullName>
    </submittedName>
</protein>
<feature type="domain" description="CAAX prenyl protease 2/Lysostaphin resistance protein A-like" evidence="2">
    <location>
        <begin position="190"/>
        <end position="291"/>
    </location>
</feature>
<keyword evidence="3" id="KW-0645">Protease</keyword>